<dbReference type="EMBL" id="BAAANC010000006">
    <property type="protein sequence ID" value="GAA1561667.1"/>
    <property type="molecule type" value="Genomic_DNA"/>
</dbReference>
<dbReference type="InterPro" id="IPR002877">
    <property type="entry name" value="RNA_MeTrfase_FtsJ_dom"/>
</dbReference>
<proteinExistence type="predicted"/>
<dbReference type="PANTHER" id="PTHR37524:SF2">
    <property type="entry name" value="RIBOSOMAL RNA METHYLTRANSFERASE FTSJ DOMAIN-CONTAINING PROTEIN"/>
    <property type="match status" value="1"/>
</dbReference>
<dbReference type="RefSeq" id="WP_344183634.1">
    <property type="nucleotide sequence ID" value="NZ_BAAANC010000006.1"/>
</dbReference>
<reference evidence="2 3" key="1">
    <citation type="journal article" date="2019" name="Int. J. Syst. Evol. Microbiol.">
        <title>The Global Catalogue of Microorganisms (GCM) 10K type strain sequencing project: providing services to taxonomists for standard genome sequencing and annotation.</title>
        <authorList>
            <consortium name="The Broad Institute Genomics Platform"/>
            <consortium name="The Broad Institute Genome Sequencing Center for Infectious Disease"/>
            <person name="Wu L."/>
            <person name="Ma J."/>
        </authorList>
    </citation>
    <scope>NUCLEOTIDE SEQUENCE [LARGE SCALE GENOMIC DNA]</scope>
    <source>
        <strain evidence="2 3">JCM 14303</strain>
    </source>
</reference>
<protein>
    <recommendedName>
        <fullName evidence="1">Ribosomal RNA methyltransferase FtsJ domain-containing protein</fullName>
    </recommendedName>
</protein>
<dbReference type="Pfam" id="PF01728">
    <property type="entry name" value="FtsJ"/>
    <property type="match status" value="1"/>
</dbReference>
<sequence>MPALLFSVSPDSYDLAVREIREEFGRDVAVERVSGDLGRITQNAPAVGELARACDEGRIIFVRHLTVEIASFPPYDAPPAHELAELVLAELPRHPAALAVQTWTDGAGSGGTYYHLLDEALGARGIEVTRSGQDIVVSCFVSDRAVLIGLNRLEDSLADWPGGRMRLARSDERVSRSEFKLEEAIRTFHLDLKPGGKGLDLGASPGGWTRILRQYDQEVWSVDPGALDPRLSRDRRIHHVATTAGEFFRRNDVRFDVVVNDMRMDQVLSARVMLDAVPHLRRGALAVVTLKGGGRNPLDAARRGMDVLSKEYDVLHARQLHHNRREITVVARAR</sequence>
<accession>A0ABN2CQQ8</accession>
<name>A0ABN2CQQ8_9ACTN</name>
<evidence type="ECO:0000313" key="2">
    <source>
        <dbReference type="EMBL" id="GAA1561667.1"/>
    </source>
</evidence>
<gene>
    <name evidence="2" type="ORF">GCM10009741_78790</name>
</gene>
<dbReference type="PANTHER" id="PTHR37524">
    <property type="entry name" value="RIBOSOMAL RNA LARGE SUBUNIT METHYLTRANSFERASE M"/>
    <property type="match status" value="1"/>
</dbReference>
<dbReference type="Gene3D" id="3.40.50.150">
    <property type="entry name" value="Vaccinia Virus protein VP39"/>
    <property type="match status" value="1"/>
</dbReference>
<dbReference type="InterPro" id="IPR029063">
    <property type="entry name" value="SAM-dependent_MTases_sf"/>
</dbReference>
<evidence type="ECO:0000313" key="3">
    <source>
        <dbReference type="Proteomes" id="UP001500363"/>
    </source>
</evidence>
<organism evidence="2 3">
    <name type="scientific">Kribbella lupini</name>
    <dbReference type="NCBI Taxonomy" id="291602"/>
    <lineage>
        <taxon>Bacteria</taxon>
        <taxon>Bacillati</taxon>
        <taxon>Actinomycetota</taxon>
        <taxon>Actinomycetes</taxon>
        <taxon>Propionibacteriales</taxon>
        <taxon>Kribbellaceae</taxon>
        <taxon>Kribbella</taxon>
    </lineage>
</organism>
<dbReference type="SUPFAM" id="SSF53335">
    <property type="entry name" value="S-adenosyl-L-methionine-dependent methyltransferases"/>
    <property type="match status" value="1"/>
</dbReference>
<keyword evidence="3" id="KW-1185">Reference proteome</keyword>
<comment type="caution">
    <text evidence="2">The sequence shown here is derived from an EMBL/GenBank/DDBJ whole genome shotgun (WGS) entry which is preliminary data.</text>
</comment>
<evidence type="ECO:0000259" key="1">
    <source>
        <dbReference type="Pfam" id="PF01728"/>
    </source>
</evidence>
<dbReference type="Proteomes" id="UP001500363">
    <property type="component" value="Unassembled WGS sequence"/>
</dbReference>
<feature type="domain" description="Ribosomal RNA methyltransferase FtsJ" evidence="1">
    <location>
        <begin position="174"/>
        <end position="265"/>
    </location>
</feature>